<dbReference type="InterPro" id="IPR000998">
    <property type="entry name" value="MAM_dom"/>
</dbReference>
<dbReference type="PROSITE" id="PS50060">
    <property type="entry name" value="MAM_2"/>
    <property type="match status" value="4"/>
</dbReference>
<accession>A0A3R7SPE2</accession>
<feature type="signal peptide" evidence="1">
    <location>
        <begin position="1"/>
        <end position="28"/>
    </location>
</feature>
<dbReference type="Proteomes" id="UP000283509">
    <property type="component" value="Unassembled WGS sequence"/>
</dbReference>
<reference evidence="3 4" key="1">
    <citation type="submission" date="2018-04" db="EMBL/GenBank/DDBJ databases">
        <authorList>
            <person name="Zhang X."/>
            <person name="Yuan J."/>
            <person name="Li F."/>
            <person name="Xiang J."/>
        </authorList>
    </citation>
    <scope>NUCLEOTIDE SEQUENCE [LARGE SCALE GENOMIC DNA]</scope>
    <source>
        <tissue evidence="3">Muscle</tissue>
    </source>
</reference>
<feature type="chain" id="PRO_5018778931" evidence="1">
    <location>
        <begin position="29"/>
        <end position="745"/>
    </location>
</feature>
<feature type="domain" description="MAM" evidence="2">
    <location>
        <begin position="397"/>
        <end position="562"/>
    </location>
</feature>
<keyword evidence="3" id="KW-0675">Receptor</keyword>
<dbReference type="InterPro" id="IPR051560">
    <property type="entry name" value="MAM_domain-containing"/>
</dbReference>
<dbReference type="OrthoDB" id="409956at2759"/>
<feature type="domain" description="MAM" evidence="2">
    <location>
        <begin position="218"/>
        <end position="387"/>
    </location>
</feature>
<dbReference type="EMBL" id="QCYY01002567">
    <property type="protein sequence ID" value="ROT69404.1"/>
    <property type="molecule type" value="Genomic_DNA"/>
</dbReference>
<dbReference type="SUPFAM" id="SSF49899">
    <property type="entry name" value="Concanavalin A-like lectins/glucanases"/>
    <property type="match status" value="4"/>
</dbReference>
<proteinExistence type="predicted"/>
<protein>
    <submittedName>
        <fullName evidence="3">Putative MAM and LDL-receptor class A domain-containing protein 1-like</fullName>
    </submittedName>
</protein>
<dbReference type="CDD" id="cd06263">
    <property type="entry name" value="MAM"/>
    <property type="match status" value="3"/>
</dbReference>
<dbReference type="InterPro" id="IPR013320">
    <property type="entry name" value="ConA-like_dom_sf"/>
</dbReference>
<dbReference type="Gene3D" id="2.60.120.200">
    <property type="match status" value="4"/>
</dbReference>
<name>A0A3R7SPE2_PENVA</name>
<dbReference type="AlphaFoldDB" id="A0A3R7SPE2"/>
<evidence type="ECO:0000259" key="2">
    <source>
        <dbReference type="PROSITE" id="PS50060"/>
    </source>
</evidence>
<keyword evidence="4" id="KW-1185">Reference proteome</keyword>
<evidence type="ECO:0000313" key="3">
    <source>
        <dbReference type="EMBL" id="ROT69404.1"/>
    </source>
</evidence>
<keyword evidence="1" id="KW-0732">Signal</keyword>
<feature type="domain" description="MAM" evidence="2">
    <location>
        <begin position="572"/>
        <end position="736"/>
    </location>
</feature>
<dbReference type="PANTHER" id="PTHR23282">
    <property type="entry name" value="APICAL ENDOSOMAL GLYCOPROTEIN PRECURSOR"/>
    <property type="match status" value="1"/>
</dbReference>
<evidence type="ECO:0000313" key="4">
    <source>
        <dbReference type="Proteomes" id="UP000283509"/>
    </source>
</evidence>
<reference evidence="3 4" key="2">
    <citation type="submission" date="2019-01" db="EMBL/GenBank/DDBJ databases">
        <title>The decoding of complex shrimp genome reveals the adaptation for benthos swimmer, frequently molting mechanism and breeding impact on genome.</title>
        <authorList>
            <person name="Sun Y."/>
            <person name="Gao Y."/>
            <person name="Yu Y."/>
        </authorList>
    </citation>
    <scope>NUCLEOTIDE SEQUENCE [LARGE SCALE GENOMIC DNA]</scope>
    <source>
        <tissue evidence="3">Muscle</tissue>
    </source>
</reference>
<evidence type="ECO:0000256" key="1">
    <source>
        <dbReference type="SAM" id="SignalP"/>
    </source>
</evidence>
<organism evidence="3 4">
    <name type="scientific">Penaeus vannamei</name>
    <name type="common">Whiteleg shrimp</name>
    <name type="synonym">Litopenaeus vannamei</name>
    <dbReference type="NCBI Taxonomy" id="6689"/>
    <lineage>
        <taxon>Eukaryota</taxon>
        <taxon>Metazoa</taxon>
        <taxon>Ecdysozoa</taxon>
        <taxon>Arthropoda</taxon>
        <taxon>Crustacea</taxon>
        <taxon>Multicrustacea</taxon>
        <taxon>Malacostraca</taxon>
        <taxon>Eumalacostraca</taxon>
        <taxon>Eucarida</taxon>
        <taxon>Decapoda</taxon>
        <taxon>Dendrobranchiata</taxon>
        <taxon>Penaeoidea</taxon>
        <taxon>Penaeidae</taxon>
        <taxon>Penaeus</taxon>
    </lineage>
</organism>
<dbReference type="SMART" id="SM00137">
    <property type="entry name" value="MAM"/>
    <property type="match status" value="4"/>
</dbReference>
<gene>
    <name evidence="3" type="ORF">C7M84_012412</name>
</gene>
<dbReference type="Pfam" id="PF00629">
    <property type="entry name" value="MAM"/>
    <property type="match status" value="4"/>
</dbReference>
<dbReference type="PANTHER" id="PTHR23282:SF146">
    <property type="entry name" value="RT07201P-RELATED"/>
    <property type="match status" value="1"/>
</dbReference>
<dbReference type="GO" id="GO:0016020">
    <property type="term" value="C:membrane"/>
    <property type="evidence" value="ECO:0007669"/>
    <property type="project" value="InterPro"/>
</dbReference>
<comment type="caution">
    <text evidence="3">The sequence shown here is derived from an EMBL/GenBank/DDBJ whole genome shotgun (WGS) entry which is preliminary data.</text>
</comment>
<feature type="domain" description="MAM" evidence="2">
    <location>
        <begin position="30"/>
        <end position="218"/>
    </location>
</feature>
<sequence length="745" mass="81922">MSDSNTKSRMKMVFVFLAFALGATPVHAQADCSFNATGSLASVCSLLEDSDAFAVASWRVGTGTEPTGWGPPVDNGNDPRGYGFTTAHDMLHTAQPHKKAWLVTQPSARTGPQGKCLEFAYATYGLGIEEFQVILLTYLTEDVNDALQNASIPVTFKRTNLMKHKGSTLGQWEQARVTFSAKGDFSVAFEAVPNAMYGRYTGYVAVDDITFKDGPCENECIFDLNFCELTNEPNNDDFDWSLGRGSGKTNTGPTRDQAFYFTDSVTSGGYAFIDSRYPRTAGEVAQLVSPALDATDSPMCLKFWVNMYGTGIGALRVLYVPTTTPDNIRELWKQEGSSSGPDYWYPSQVTVFSAENFNLVFEASVGSQGSGDIAIDTMTYSPGPCPRQPSLSSSSWGDCTFMENTCGWQIPYFPDEVCSMLGRVSENSENPPGHTENDFNLRDSYIQFDLNCYQQQPRHAVSLTFENANIASEMCLSFWVFMYARVQSVSKIGALSVVLRTAGGNETLWRLENEQHATWMYAQVTIPAVGVASVAFQGTKAASLIGMIGVDDVAVFNAACEVLPEQARVEAADCSFDQDLCGWSAQNESPSARPSEVWRLATREGSVGSLLDHTFGADGGGYVYLDVFNTDVVGWLRSPNNLEKNATYCLSFYFAALFPDARDELAVVKDLVGTQERVWRVGGDSVRFEDNQWYKGQVELEAVEDGFTLHFEGRVSRGGWALDDVRLRKTRTSCKMTPDFAEQTP</sequence>